<feature type="non-terminal residue" evidence="6">
    <location>
        <position position="1"/>
    </location>
</feature>
<comment type="caution">
    <text evidence="6">The sequence shown here is derived from an EMBL/GenBank/DDBJ whole genome shotgun (WGS) entry which is preliminary data.</text>
</comment>
<dbReference type="PANTHER" id="PTHR43078">
    <property type="entry name" value="UDP-GLUCURONIC ACID DECARBOXYLASE-RELATED"/>
    <property type="match status" value="1"/>
</dbReference>
<keyword evidence="2" id="KW-0210">Decarboxylase</keyword>
<dbReference type="SUPFAM" id="SSF51735">
    <property type="entry name" value="NAD(P)-binding Rossmann-fold domains"/>
    <property type="match status" value="1"/>
</dbReference>
<evidence type="ECO:0000256" key="2">
    <source>
        <dbReference type="ARBA" id="ARBA00022793"/>
    </source>
</evidence>
<dbReference type="InterPro" id="IPR044516">
    <property type="entry name" value="UXS-like"/>
</dbReference>
<dbReference type="Gene3D" id="3.40.50.720">
    <property type="entry name" value="NAD(P)-binding Rossmann-like Domain"/>
    <property type="match status" value="1"/>
</dbReference>
<gene>
    <name evidence="6" type="ORF">S06H3_43720</name>
</gene>
<reference evidence="6" key="1">
    <citation type="journal article" date="2014" name="Front. Microbiol.">
        <title>High frequency of phylogenetically diverse reductive dehalogenase-homologous genes in deep subseafloor sedimentary metagenomes.</title>
        <authorList>
            <person name="Kawai M."/>
            <person name="Futagami T."/>
            <person name="Toyoda A."/>
            <person name="Takaki Y."/>
            <person name="Nishi S."/>
            <person name="Hori S."/>
            <person name="Arai W."/>
            <person name="Tsubouchi T."/>
            <person name="Morono Y."/>
            <person name="Uchiyama I."/>
            <person name="Ito T."/>
            <person name="Fujiyama A."/>
            <person name="Inagaki F."/>
            <person name="Takami H."/>
        </authorList>
    </citation>
    <scope>NUCLEOTIDE SEQUENCE</scope>
    <source>
        <strain evidence="6">Expedition CK06-06</strain>
    </source>
</reference>
<dbReference type="EMBL" id="BARV01027135">
    <property type="protein sequence ID" value="GAI34095.1"/>
    <property type="molecule type" value="Genomic_DNA"/>
</dbReference>
<dbReference type="PANTHER" id="PTHR43078:SF6">
    <property type="entry name" value="UDP-GLUCURONIC ACID DECARBOXYLASE 1"/>
    <property type="match status" value="1"/>
</dbReference>
<dbReference type="AlphaFoldDB" id="X1P4Y3"/>
<dbReference type="GO" id="GO:0042732">
    <property type="term" value="P:D-xylose metabolic process"/>
    <property type="evidence" value="ECO:0007669"/>
    <property type="project" value="InterPro"/>
</dbReference>
<keyword evidence="3" id="KW-0520">NAD</keyword>
<evidence type="ECO:0000313" key="6">
    <source>
        <dbReference type="EMBL" id="GAI34095.1"/>
    </source>
</evidence>
<dbReference type="GO" id="GO:0005737">
    <property type="term" value="C:cytoplasm"/>
    <property type="evidence" value="ECO:0007669"/>
    <property type="project" value="TreeGrafter"/>
</dbReference>
<accession>X1P4Y3</accession>
<dbReference type="Pfam" id="PF01370">
    <property type="entry name" value="Epimerase"/>
    <property type="match status" value="1"/>
</dbReference>
<keyword evidence="4" id="KW-0456">Lyase</keyword>
<evidence type="ECO:0000256" key="1">
    <source>
        <dbReference type="ARBA" id="ARBA00001911"/>
    </source>
</evidence>
<protein>
    <recommendedName>
        <fullName evidence="5">NAD-dependent epimerase/dehydratase domain-containing protein</fullName>
    </recommendedName>
</protein>
<dbReference type="InterPro" id="IPR001509">
    <property type="entry name" value="Epimerase_deHydtase"/>
</dbReference>
<evidence type="ECO:0000256" key="4">
    <source>
        <dbReference type="ARBA" id="ARBA00023239"/>
    </source>
</evidence>
<dbReference type="GO" id="GO:0048040">
    <property type="term" value="F:UDP-glucuronate decarboxylase activity"/>
    <property type="evidence" value="ECO:0007669"/>
    <property type="project" value="TreeGrafter"/>
</dbReference>
<sequence>IACHIGKKQLKFIKQDVCDVVEVKGNIDLILHFACPASPFDYQKYPIETLRVMSFGTYNMLEIARTKNAKFLLASTSEVYGDPEVHPQKENYFGNVNLLSPRAVYDEGKRFAETLTVSYFRKFNLKIGIVRIFNTYGERMHSGDGRVIPTFVSEALRNEPLPIFGDGSQTRSFCYITYAILILH</sequence>
<evidence type="ECO:0000259" key="5">
    <source>
        <dbReference type="Pfam" id="PF01370"/>
    </source>
</evidence>
<evidence type="ECO:0000256" key="3">
    <source>
        <dbReference type="ARBA" id="ARBA00023027"/>
    </source>
</evidence>
<comment type="cofactor">
    <cofactor evidence="1">
        <name>NAD(+)</name>
        <dbReference type="ChEBI" id="CHEBI:57540"/>
    </cofactor>
</comment>
<name>X1P4Y3_9ZZZZ</name>
<dbReference type="GO" id="GO:0070403">
    <property type="term" value="F:NAD+ binding"/>
    <property type="evidence" value="ECO:0007669"/>
    <property type="project" value="InterPro"/>
</dbReference>
<organism evidence="6">
    <name type="scientific">marine sediment metagenome</name>
    <dbReference type="NCBI Taxonomy" id="412755"/>
    <lineage>
        <taxon>unclassified sequences</taxon>
        <taxon>metagenomes</taxon>
        <taxon>ecological metagenomes</taxon>
    </lineage>
</organism>
<proteinExistence type="predicted"/>
<feature type="domain" description="NAD-dependent epimerase/dehydratase" evidence="5">
    <location>
        <begin position="13"/>
        <end position="176"/>
    </location>
</feature>
<dbReference type="InterPro" id="IPR036291">
    <property type="entry name" value="NAD(P)-bd_dom_sf"/>
</dbReference>